<accession>A0AAV6IXQ6</accession>
<name>A0AAV6IXQ6_9ERIC</name>
<reference evidence="1" key="1">
    <citation type="submission" date="2020-08" db="EMBL/GenBank/DDBJ databases">
        <title>Plant Genome Project.</title>
        <authorList>
            <person name="Zhang R.-G."/>
        </authorList>
    </citation>
    <scope>NUCLEOTIDE SEQUENCE</scope>
    <source>
        <strain evidence="1">WSP0</strain>
        <tissue evidence="1">Leaf</tissue>
    </source>
</reference>
<dbReference type="Proteomes" id="UP000823749">
    <property type="component" value="Chromosome 9"/>
</dbReference>
<dbReference type="EMBL" id="JACTNZ010000009">
    <property type="protein sequence ID" value="KAG5532318.1"/>
    <property type="molecule type" value="Genomic_DNA"/>
</dbReference>
<keyword evidence="2" id="KW-1185">Reference proteome</keyword>
<evidence type="ECO:0000313" key="2">
    <source>
        <dbReference type="Proteomes" id="UP000823749"/>
    </source>
</evidence>
<gene>
    <name evidence="1" type="ORF">RHGRI_026822</name>
</gene>
<comment type="caution">
    <text evidence="1">The sequence shown here is derived from an EMBL/GenBank/DDBJ whole genome shotgun (WGS) entry which is preliminary data.</text>
</comment>
<sequence length="55" mass="5828">MGNLKQTNKSDAIFALSRVSSSVLRTGSESGDRHYCIAGNEGSGPNLVIYLIDIA</sequence>
<protein>
    <submittedName>
        <fullName evidence="1">Uncharacterized protein</fullName>
    </submittedName>
</protein>
<evidence type="ECO:0000313" key="1">
    <source>
        <dbReference type="EMBL" id="KAG5532318.1"/>
    </source>
</evidence>
<dbReference type="AlphaFoldDB" id="A0AAV6IXQ6"/>
<proteinExistence type="predicted"/>
<organism evidence="1 2">
    <name type="scientific">Rhododendron griersonianum</name>
    <dbReference type="NCBI Taxonomy" id="479676"/>
    <lineage>
        <taxon>Eukaryota</taxon>
        <taxon>Viridiplantae</taxon>
        <taxon>Streptophyta</taxon>
        <taxon>Embryophyta</taxon>
        <taxon>Tracheophyta</taxon>
        <taxon>Spermatophyta</taxon>
        <taxon>Magnoliopsida</taxon>
        <taxon>eudicotyledons</taxon>
        <taxon>Gunneridae</taxon>
        <taxon>Pentapetalae</taxon>
        <taxon>asterids</taxon>
        <taxon>Ericales</taxon>
        <taxon>Ericaceae</taxon>
        <taxon>Ericoideae</taxon>
        <taxon>Rhodoreae</taxon>
        <taxon>Rhododendron</taxon>
    </lineage>
</organism>